<dbReference type="Gene3D" id="3.80.10.10">
    <property type="entry name" value="Ribonuclease Inhibitor"/>
    <property type="match status" value="1"/>
</dbReference>
<proteinExistence type="predicted"/>
<accession>A0ABQ0L284</accession>
<dbReference type="Proteomes" id="UP000815677">
    <property type="component" value="Unassembled WGS sequence"/>
</dbReference>
<feature type="domain" description="F-box" evidence="1">
    <location>
        <begin position="1"/>
        <end position="44"/>
    </location>
</feature>
<evidence type="ECO:0000313" key="3">
    <source>
        <dbReference type="Proteomes" id="UP000815677"/>
    </source>
</evidence>
<evidence type="ECO:0000313" key="2">
    <source>
        <dbReference type="EMBL" id="GAT45275.1"/>
    </source>
</evidence>
<sequence>MADQIPSELVLEILPFLPWDSLINTASTSRRFRALSRSFLFAHLDVRPYVIDYMQNCLAAPPAKKARAIQEKIAFFASPFIAPLVRSLNISAEEDSSKRGIITHIIEFSALDGTHVVLDYLLERLSSFVSLKKFIAAQVGFTLPAMHHLSQIANGLSLRLFSCYLRSGSRAYSPLFESMKLKKLEIDNAPSTEAAIWFHMMQAEHLEKLVFDFKDLKHVHFLLPNLRVLSLDLNPHCLAVDVPRLAQFSTIEVFSFYFKSNLDIFAILGGVGPMNPTPALLASPTPFPNLVDLTGPTELLPIFSRASTLRHLDTGRDPKSAREFSAIFRRAKLATNLTRLTLELILAKTPVADLHALLNTQFPVLEQLVLLPAVSYVEVQSPATVRKTIIPFYSFISNALPRSLLLLEITAEVFHPKADGKRPAADAHAIVPQILRDSVLKKCPKLKRMNVEGPGFALIWETDVYAGVLETNKIERGTT</sequence>
<dbReference type="EMBL" id="DF841028">
    <property type="protein sequence ID" value="GAT45275.1"/>
    <property type="molecule type" value="Genomic_DNA"/>
</dbReference>
<dbReference type="SUPFAM" id="SSF81383">
    <property type="entry name" value="F-box domain"/>
    <property type="match status" value="1"/>
</dbReference>
<keyword evidence="3" id="KW-1185">Reference proteome</keyword>
<dbReference type="InterPro" id="IPR036047">
    <property type="entry name" value="F-box-like_dom_sf"/>
</dbReference>
<protein>
    <recommendedName>
        <fullName evidence="1">F-box domain-containing protein</fullName>
    </recommendedName>
</protein>
<dbReference type="InterPro" id="IPR032675">
    <property type="entry name" value="LRR_dom_sf"/>
</dbReference>
<dbReference type="InterPro" id="IPR001810">
    <property type="entry name" value="F-box_dom"/>
</dbReference>
<gene>
    <name evidence="2" type="ORF">MCHLO_02861</name>
</gene>
<evidence type="ECO:0000259" key="1">
    <source>
        <dbReference type="PROSITE" id="PS50181"/>
    </source>
</evidence>
<organism evidence="2 3">
    <name type="scientific">Mycena chlorophos</name>
    <name type="common">Agaric fungus</name>
    <name type="synonym">Agaricus chlorophos</name>
    <dbReference type="NCBI Taxonomy" id="658473"/>
    <lineage>
        <taxon>Eukaryota</taxon>
        <taxon>Fungi</taxon>
        <taxon>Dikarya</taxon>
        <taxon>Basidiomycota</taxon>
        <taxon>Agaricomycotina</taxon>
        <taxon>Agaricomycetes</taxon>
        <taxon>Agaricomycetidae</taxon>
        <taxon>Agaricales</taxon>
        <taxon>Marasmiineae</taxon>
        <taxon>Mycenaceae</taxon>
        <taxon>Mycena</taxon>
    </lineage>
</organism>
<name>A0ABQ0L284_MYCCL</name>
<dbReference type="SUPFAM" id="SSF52047">
    <property type="entry name" value="RNI-like"/>
    <property type="match status" value="1"/>
</dbReference>
<dbReference type="Gene3D" id="1.20.1280.50">
    <property type="match status" value="1"/>
</dbReference>
<dbReference type="CDD" id="cd09917">
    <property type="entry name" value="F-box_SF"/>
    <property type="match status" value="1"/>
</dbReference>
<reference evidence="2" key="1">
    <citation type="submission" date="2014-09" db="EMBL/GenBank/DDBJ databases">
        <title>Genome sequence of the luminous mushroom Mycena chlorophos for searching fungal bioluminescence genes.</title>
        <authorList>
            <person name="Tanaka Y."/>
            <person name="Kasuga D."/>
            <person name="Oba Y."/>
            <person name="Hase S."/>
            <person name="Sato K."/>
            <person name="Oba Y."/>
            <person name="Sakakibara Y."/>
        </authorList>
    </citation>
    <scope>NUCLEOTIDE SEQUENCE</scope>
</reference>
<dbReference type="PROSITE" id="PS50181">
    <property type="entry name" value="FBOX"/>
    <property type="match status" value="1"/>
</dbReference>